<dbReference type="PROSITE" id="PS50835">
    <property type="entry name" value="IG_LIKE"/>
    <property type="match status" value="1"/>
</dbReference>
<keyword evidence="7" id="KW-0449">Lipoprotein</keyword>
<dbReference type="InterPro" id="IPR003599">
    <property type="entry name" value="Ig_sub"/>
</dbReference>
<evidence type="ECO:0000256" key="4">
    <source>
        <dbReference type="SAM" id="Phobius"/>
    </source>
</evidence>
<reference evidence="7 8" key="1">
    <citation type="journal article" date="2021" name="Elife">
        <title>Chloroplast acquisition without the gene transfer in kleptoplastic sea slugs, Plakobranchus ocellatus.</title>
        <authorList>
            <person name="Maeda T."/>
            <person name="Takahashi S."/>
            <person name="Yoshida T."/>
            <person name="Shimamura S."/>
            <person name="Takaki Y."/>
            <person name="Nagai Y."/>
            <person name="Toyoda A."/>
            <person name="Suzuki Y."/>
            <person name="Arimoto A."/>
            <person name="Ishii H."/>
            <person name="Satoh N."/>
            <person name="Nishiyama T."/>
            <person name="Hasebe M."/>
            <person name="Maruyama T."/>
            <person name="Minagawa J."/>
            <person name="Obokata J."/>
            <person name="Shigenobu S."/>
        </authorList>
    </citation>
    <scope>NUCLEOTIDE SEQUENCE [LARGE SCALE GENOMIC DNA]</scope>
</reference>
<accession>A0AAV4CDJ5</accession>
<sequence length="860" mass="93956">MLTKVFIAAMLVATVAIKPKSLRASQKTPLLSLSEKSMAESEGTDIQVICSANTTQTPAILKWELSEDDKPNVKQKLLPNRSVALYISSLKRTNAGQYSCLLVMPDGVEEKEEFSLFVQQANAQVCSKYQFKCKETKTCLFIRYRCDNMDDCGDGSDEQCDVDPCLNKFRCNNSRCVEHKYVCDHIDHCGDRSDEHRSCTVRMRPTTTPSPDDDDGQYTWLQITVSTFIAATLGLVFLISFIVIMVFRVRVRKQREQRIARTLEHMYNEERRMNRLENSLGGPGEPPASSPGQSSDQQQFLLGPSQPHYGNIIVNVNNGVQYIPGYDYAAMMDVPPPYSEVGSGGGGEANLPPPPYSTLEHEIMNIRNHSDPHNYSQQQMGAEEGQGESPLRQHHQGQRCGTVPTRSSRSAEPVSRSNIGACQRNSPNVSEREPLTGTQTLPAGVSINSHFLQSLLGGPHLQPSCTGNCESGSSRSADNMTINHSYRDAAQDSLIDIVHHTGSPASRACQGTQSREAVIHTHTDRSTSHMHPGQSRVHENREDSQSNHNGSSSVPPSTSEFLATADQMDQHLSSNNCSPDHLSQELHSNEAFGGNSVASEDDEEDAAVAQNEEGTFLLRKPKHKARQKRPGDEAEILLPSSLQSRSLDGASNALLSEVSKRDDKLRPKPGHLSVQKGEILLHTSTGVLVDPPPAQISPFSRAPAPELVSYEAPELTIQNGALVFGSPKNVGPIEQGSLQGHQLDNFAGATNLECDSSTPHLPESSSLGQSTVSSSANEEDMQCRKQLQFKNGELVLELPKHTTSAQILSHLKGAYAEEDGMADAIEPVVNTKRVTANVVAKPQAPKLNSDVVLPAKKNPQ</sequence>
<dbReference type="InterPro" id="IPR042333">
    <property type="entry name" value="LRAD2/Mig-13-like"/>
</dbReference>
<dbReference type="SMART" id="SM00409">
    <property type="entry name" value="IG"/>
    <property type="match status" value="1"/>
</dbReference>
<feature type="region of interest" description="Disordered" evidence="3">
    <location>
        <begin position="750"/>
        <end position="779"/>
    </location>
</feature>
<keyword evidence="4" id="KW-0812">Transmembrane</keyword>
<evidence type="ECO:0000313" key="8">
    <source>
        <dbReference type="Proteomes" id="UP000735302"/>
    </source>
</evidence>
<keyword evidence="1 2" id="KW-1015">Disulfide bond</keyword>
<dbReference type="PANTHER" id="PTHR24652">
    <property type="entry name" value="LOW-DENSITY LIPOPROTEIN RECEPTOR CLASS A DOMAIN-CONTAINING PROTEIN 2"/>
    <property type="match status" value="1"/>
</dbReference>
<keyword evidence="4" id="KW-0472">Membrane</keyword>
<feature type="region of interest" description="Disordered" evidence="3">
    <location>
        <begin position="592"/>
        <end position="614"/>
    </location>
</feature>
<gene>
    <name evidence="7" type="ORF">PoB_005591200</name>
</gene>
<dbReference type="EMBL" id="BLXT01006160">
    <property type="protein sequence ID" value="GFO29407.1"/>
    <property type="molecule type" value="Genomic_DNA"/>
</dbReference>
<dbReference type="CDD" id="cd00112">
    <property type="entry name" value="LDLa"/>
    <property type="match status" value="2"/>
</dbReference>
<keyword evidence="8" id="KW-1185">Reference proteome</keyword>
<feature type="domain" description="Ig-like" evidence="6">
    <location>
        <begin position="29"/>
        <end position="115"/>
    </location>
</feature>
<dbReference type="Gene3D" id="2.60.40.10">
    <property type="entry name" value="Immunoglobulins"/>
    <property type="match status" value="1"/>
</dbReference>
<feature type="region of interest" description="Disordered" evidence="3">
    <location>
        <begin position="522"/>
        <end position="559"/>
    </location>
</feature>
<comment type="caution">
    <text evidence="7">The sequence shown here is derived from an EMBL/GenBank/DDBJ whole genome shotgun (WGS) entry which is preliminary data.</text>
</comment>
<dbReference type="PROSITE" id="PS50068">
    <property type="entry name" value="LDLRA_2"/>
    <property type="match status" value="2"/>
</dbReference>
<dbReference type="PANTHER" id="PTHR24652:SF69">
    <property type="entry name" value="CUB DOMAIN-CONTAINING PROTEIN"/>
    <property type="match status" value="1"/>
</dbReference>
<dbReference type="SUPFAM" id="SSF48726">
    <property type="entry name" value="Immunoglobulin"/>
    <property type="match status" value="1"/>
</dbReference>
<dbReference type="InterPro" id="IPR013783">
    <property type="entry name" value="Ig-like_fold"/>
</dbReference>
<feature type="region of interest" description="Disordered" evidence="3">
    <location>
        <begin position="369"/>
        <end position="440"/>
    </location>
</feature>
<comment type="caution">
    <text evidence="2">Lacks conserved residue(s) required for the propagation of feature annotation.</text>
</comment>
<dbReference type="SMART" id="SM00192">
    <property type="entry name" value="LDLa"/>
    <property type="match status" value="2"/>
</dbReference>
<keyword evidence="4" id="KW-1133">Transmembrane helix</keyword>
<feature type="compositionally biased region" description="Low complexity" evidence="3">
    <location>
        <begin position="764"/>
        <end position="775"/>
    </location>
</feature>
<feature type="disulfide bond" evidence="2">
    <location>
        <begin position="171"/>
        <end position="189"/>
    </location>
</feature>
<dbReference type="PROSITE" id="PS01209">
    <property type="entry name" value="LDLRA_1"/>
    <property type="match status" value="1"/>
</dbReference>
<protein>
    <submittedName>
        <fullName evidence="7">Low-density lipoprotein receptor class a</fullName>
    </submittedName>
</protein>
<name>A0AAV4CDJ5_9GAST</name>
<keyword evidence="7" id="KW-0675">Receptor</keyword>
<dbReference type="Gene3D" id="4.10.400.10">
    <property type="entry name" value="Low-density Lipoprotein Receptor"/>
    <property type="match status" value="2"/>
</dbReference>
<dbReference type="InterPro" id="IPR023415">
    <property type="entry name" value="LDLR_class-A_CS"/>
</dbReference>
<evidence type="ECO:0000313" key="7">
    <source>
        <dbReference type="EMBL" id="GFO29407.1"/>
    </source>
</evidence>
<dbReference type="InterPro" id="IPR036055">
    <property type="entry name" value="LDL_receptor-like_sf"/>
</dbReference>
<evidence type="ECO:0000259" key="6">
    <source>
        <dbReference type="PROSITE" id="PS50835"/>
    </source>
</evidence>
<feature type="signal peptide" evidence="5">
    <location>
        <begin position="1"/>
        <end position="16"/>
    </location>
</feature>
<evidence type="ECO:0000256" key="1">
    <source>
        <dbReference type="ARBA" id="ARBA00023157"/>
    </source>
</evidence>
<dbReference type="Pfam" id="PF00057">
    <property type="entry name" value="Ldl_recept_a"/>
    <property type="match status" value="2"/>
</dbReference>
<evidence type="ECO:0000256" key="3">
    <source>
        <dbReference type="SAM" id="MobiDB-lite"/>
    </source>
</evidence>
<dbReference type="AlphaFoldDB" id="A0AAV4CDJ5"/>
<feature type="compositionally biased region" description="Polar residues" evidence="3">
    <location>
        <begin position="546"/>
        <end position="559"/>
    </location>
</feature>
<dbReference type="InterPro" id="IPR036179">
    <property type="entry name" value="Ig-like_dom_sf"/>
</dbReference>
<feature type="compositionally biased region" description="Polar residues" evidence="3">
    <location>
        <begin position="404"/>
        <end position="429"/>
    </location>
</feature>
<feature type="chain" id="PRO_5043416517" evidence="5">
    <location>
        <begin position="17"/>
        <end position="860"/>
    </location>
</feature>
<keyword evidence="5" id="KW-0732">Signal</keyword>
<feature type="compositionally biased region" description="Basic and acidic residues" evidence="3">
    <location>
        <begin position="536"/>
        <end position="545"/>
    </location>
</feature>
<dbReference type="Proteomes" id="UP000735302">
    <property type="component" value="Unassembled WGS sequence"/>
</dbReference>
<dbReference type="SUPFAM" id="SSF57424">
    <property type="entry name" value="LDL receptor-like module"/>
    <property type="match status" value="2"/>
</dbReference>
<proteinExistence type="predicted"/>
<dbReference type="InterPro" id="IPR007110">
    <property type="entry name" value="Ig-like_dom"/>
</dbReference>
<dbReference type="InterPro" id="IPR002172">
    <property type="entry name" value="LDrepeatLR_classA_rpt"/>
</dbReference>
<evidence type="ECO:0000256" key="2">
    <source>
        <dbReference type="PROSITE-ProRule" id="PRU00124"/>
    </source>
</evidence>
<evidence type="ECO:0000256" key="5">
    <source>
        <dbReference type="SAM" id="SignalP"/>
    </source>
</evidence>
<feature type="transmembrane region" description="Helical" evidence="4">
    <location>
        <begin position="228"/>
        <end position="249"/>
    </location>
</feature>
<organism evidence="7 8">
    <name type="scientific">Plakobranchus ocellatus</name>
    <dbReference type="NCBI Taxonomy" id="259542"/>
    <lineage>
        <taxon>Eukaryota</taxon>
        <taxon>Metazoa</taxon>
        <taxon>Spiralia</taxon>
        <taxon>Lophotrochozoa</taxon>
        <taxon>Mollusca</taxon>
        <taxon>Gastropoda</taxon>
        <taxon>Heterobranchia</taxon>
        <taxon>Euthyneura</taxon>
        <taxon>Panpulmonata</taxon>
        <taxon>Sacoglossa</taxon>
        <taxon>Placobranchoidea</taxon>
        <taxon>Plakobranchidae</taxon>
        <taxon>Plakobranchus</taxon>
    </lineage>
</organism>
<feature type="region of interest" description="Disordered" evidence="3">
    <location>
        <begin position="276"/>
        <end position="304"/>
    </location>
</feature>
<feature type="region of interest" description="Disordered" evidence="3">
    <location>
        <begin position="339"/>
        <end position="358"/>
    </location>
</feature>
<dbReference type="PRINTS" id="PR00261">
    <property type="entry name" value="LDLRECEPTOR"/>
</dbReference>